<name>A0ABT7F0A5_9RHOB</name>
<dbReference type="EMBL" id="JASNJD010000006">
    <property type="protein sequence ID" value="MDK3018019.1"/>
    <property type="molecule type" value="Genomic_DNA"/>
</dbReference>
<reference evidence="8 9" key="1">
    <citation type="submission" date="2023-05" db="EMBL/GenBank/DDBJ databases">
        <title>Pseudodonghicola sp. nov.</title>
        <authorList>
            <person name="Huang J."/>
        </authorList>
    </citation>
    <scope>NUCLEOTIDE SEQUENCE [LARGE SCALE GENOMIC DNA]</scope>
    <source>
        <strain evidence="8 9">IC7</strain>
    </source>
</reference>
<feature type="domain" description="Integral membrane bound transporter" evidence="7">
    <location>
        <begin position="232"/>
        <end position="359"/>
    </location>
</feature>
<dbReference type="RefSeq" id="WP_284480831.1">
    <property type="nucleotide sequence ID" value="NZ_JASNJD010000006.1"/>
</dbReference>
<proteinExistence type="predicted"/>
<evidence type="ECO:0000256" key="1">
    <source>
        <dbReference type="ARBA" id="ARBA00004141"/>
    </source>
</evidence>
<evidence type="ECO:0000256" key="5">
    <source>
        <dbReference type="SAM" id="MobiDB-lite"/>
    </source>
</evidence>
<feature type="transmembrane region" description="Helical" evidence="6">
    <location>
        <begin position="314"/>
        <end position="333"/>
    </location>
</feature>
<evidence type="ECO:0000256" key="4">
    <source>
        <dbReference type="ARBA" id="ARBA00023136"/>
    </source>
</evidence>
<organism evidence="8 9">
    <name type="scientific">Pseudodonghicola flavimaris</name>
    <dbReference type="NCBI Taxonomy" id="3050036"/>
    <lineage>
        <taxon>Bacteria</taxon>
        <taxon>Pseudomonadati</taxon>
        <taxon>Pseudomonadota</taxon>
        <taxon>Alphaproteobacteria</taxon>
        <taxon>Rhodobacterales</taxon>
        <taxon>Paracoccaceae</taxon>
        <taxon>Pseudodonghicola</taxon>
    </lineage>
</organism>
<keyword evidence="2 6" id="KW-0812">Transmembrane</keyword>
<dbReference type="InterPro" id="IPR049453">
    <property type="entry name" value="Memb_transporter_dom"/>
</dbReference>
<evidence type="ECO:0000256" key="2">
    <source>
        <dbReference type="ARBA" id="ARBA00022692"/>
    </source>
</evidence>
<accession>A0ABT7F0A5</accession>
<feature type="transmembrane region" description="Helical" evidence="6">
    <location>
        <begin position="101"/>
        <end position="121"/>
    </location>
</feature>
<evidence type="ECO:0000259" key="7">
    <source>
        <dbReference type="Pfam" id="PF13515"/>
    </source>
</evidence>
<protein>
    <submittedName>
        <fullName evidence="8">FUSC family protein</fullName>
    </submittedName>
</protein>
<sequence length="382" mass="39704">MRGRDSTRNRPGAGSAEGSPRRADSLRQLLHRRQLLDAVTLARQPSLRNAALAGLQAALAMVIALPLFHFSPWPQLTGFASLGAMVALFGRFAPERGRSRILLMAALSQSFAVFAMSLAVWLGAPTALQLGLLALACGGFFFLTVSAGFGPPGALIFVFAAGAAMGHVDSFTVVLGRTLATAGVAALACAICWGMETLRQPAAAAQRAPDDAARPLGHRLFASGRIVIGAGLAAAISHALGGHYPAWAAMGALAVMQGGHLHVSMNRALQRMAGTVVGALIAWAILIQDPGFLTVAVALAILQFTTELIIGTNYAFGQVLVTPMALLMSHLAAPATAGPAMAPERVIDTLLGASLGILVAVIFSSLDDRRHLAEHHRARLDG</sequence>
<evidence type="ECO:0000256" key="3">
    <source>
        <dbReference type="ARBA" id="ARBA00022989"/>
    </source>
</evidence>
<evidence type="ECO:0000313" key="9">
    <source>
        <dbReference type="Proteomes" id="UP001243757"/>
    </source>
</evidence>
<feature type="transmembrane region" description="Helical" evidence="6">
    <location>
        <begin position="76"/>
        <end position="94"/>
    </location>
</feature>
<keyword evidence="4 6" id="KW-0472">Membrane</keyword>
<keyword evidence="3 6" id="KW-1133">Transmembrane helix</keyword>
<dbReference type="Pfam" id="PF13515">
    <property type="entry name" value="FUSC_2"/>
    <property type="match status" value="1"/>
</dbReference>
<feature type="transmembrane region" description="Helical" evidence="6">
    <location>
        <begin position="345"/>
        <end position="366"/>
    </location>
</feature>
<comment type="subcellular location">
    <subcellularLocation>
        <location evidence="1">Membrane</location>
        <topology evidence="1">Multi-pass membrane protein</topology>
    </subcellularLocation>
</comment>
<dbReference type="Proteomes" id="UP001243757">
    <property type="component" value="Unassembled WGS sequence"/>
</dbReference>
<keyword evidence="9" id="KW-1185">Reference proteome</keyword>
<feature type="transmembrane region" description="Helical" evidence="6">
    <location>
        <begin position="275"/>
        <end position="302"/>
    </location>
</feature>
<feature type="transmembrane region" description="Helical" evidence="6">
    <location>
        <begin position="174"/>
        <end position="195"/>
    </location>
</feature>
<evidence type="ECO:0000313" key="8">
    <source>
        <dbReference type="EMBL" id="MDK3018019.1"/>
    </source>
</evidence>
<gene>
    <name evidence="8" type="ORF">QO033_10040</name>
</gene>
<evidence type="ECO:0000256" key="6">
    <source>
        <dbReference type="SAM" id="Phobius"/>
    </source>
</evidence>
<feature type="region of interest" description="Disordered" evidence="5">
    <location>
        <begin position="1"/>
        <end position="23"/>
    </location>
</feature>
<feature type="transmembrane region" description="Helical" evidence="6">
    <location>
        <begin position="50"/>
        <end position="70"/>
    </location>
</feature>
<comment type="caution">
    <text evidence="8">The sequence shown here is derived from an EMBL/GenBank/DDBJ whole genome shotgun (WGS) entry which is preliminary data.</text>
</comment>
<feature type="transmembrane region" description="Helical" evidence="6">
    <location>
        <begin position="216"/>
        <end position="240"/>
    </location>
</feature>